<sequence length="225" mass="25254">MVREKHEQKKVDVSVVRGGLKSLMQTVSTYDAMLQRENAALRAQVLDLTELLAAFDLSELHDAHLEALRDLVFQRDIAPDRELLQVYRVERQLQEQALYEVLGGEATKKISAVSKDGKAGEVPGRFLSSSSIEVDVKTLLERVEVLEREVVGLQLHRELLSERTMGSSWSTLDDDELEDTESPPPPIDCVTLELDAQHRAEVDRLVKQEEQEDQCEAAAAADHQA</sequence>
<dbReference type="AlphaFoldDB" id="G4YEP4"/>
<dbReference type="EMBL" id="JH159151">
    <property type="protein sequence ID" value="EGZ26888.1"/>
    <property type="molecule type" value="Genomic_DNA"/>
</dbReference>
<proteinExistence type="predicted"/>
<keyword evidence="1" id="KW-0175">Coiled coil</keyword>
<dbReference type="SMR" id="G4YEP4"/>
<evidence type="ECO:0000256" key="1">
    <source>
        <dbReference type="SAM" id="Coils"/>
    </source>
</evidence>
<feature type="coiled-coil region" evidence="1">
    <location>
        <begin position="129"/>
        <end position="163"/>
    </location>
</feature>
<evidence type="ECO:0000256" key="2">
    <source>
        <dbReference type="SAM" id="MobiDB-lite"/>
    </source>
</evidence>
<feature type="compositionally biased region" description="Acidic residues" evidence="2">
    <location>
        <begin position="172"/>
        <end position="181"/>
    </location>
</feature>
<gene>
    <name evidence="3" type="ORF">PHYSODRAFT_320763</name>
</gene>
<accession>G4YEP4</accession>
<dbReference type="RefSeq" id="XP_009514163.1">
    <property type="nucleotide sequence ID" value="XM_009515868.1"/>
</dbReference>
<reference evidence="3 4" key="1">
    <citation type="journal article" date="2006" name="Science">
        <title>Phytophthora genome sequences uncover evolutionary origins and mechanisms of pathogenesis.</title>
        <authorList>
            <person name="Tyler B.M."/>
            <person name="Tripathy S."/>
            <person name="Zhang X."/>
            <person name="Dehal P."/>
            <person name="Jiang R.H."/>
            <person name="Aerts A."/>
            <person name="Arredondo F.D."/>
            <person name="Baxter L."/>
            <person name="Bensasson D."/>
            <person name="Beynon J.L."/>
            <person name="Chapman J."/>
            <person name="Damasceno C.M."/>
            <person name="Dorrance A.E."/>
            <person name="Dou D."/>
            <person name="Dickerman A.W."/>
            <person name="Dubchak I.L."/>
            <person name="Garbelotto M."/>
            <person name="Gijzen M."/>
            <person name="Gordon S.G."/>
            <person name="Govers F."/>
            <person name="Grunwald N.J."/>
            <person name="Huang W."/>
            <person name="Ivors K.L."/>
            <person name="Jones R.W."/>
            <person name="Kamoun S."/>
            <person name="Krampis K."/>
            <person name="Lamour K.H."/>
            <person name="Lee M.K."/>
            <person name="McDonald W.H."/>
            <person name="Medina M."/>
            <person name="Meijer H.J."/>
            <person name="Nordberg E.K."/>
            <person name="Maclean D.J."/>
            <person name="Ospina-Giraldo M.D."/>
            <person name="Morris P.F."/>
            <person name="Phuntumart V."/>
            <person name="Putnam N.H."/>
            <person name="Rash S."/>
            <person name="Rose J.K."/>
            <person name="Sakihama Y."/>
            <person name="Salamov A.A."/>
            <person name="Savidor A."/>
            <person name="Scheuring C.F."/>
            <person name="Smith B.M."/>
            <person name="Sobral B.W."/>
            <person name="Terry A."/>
            <person name="Torto-Alalibo T.A."/>
            <person name="Win J."/>
            <person name="Xu Z."/>
            <person name="Zhang H."/>
            <person name="Grigoriev I.V."/>
            <person name="Rokhsar D.S."/>
            <person name="Boore J.L."/>
        </authorList>
    </citation>
    <scope>NUCLEOTIDE SEQUENCE [LARGE SCALE GENOMIC DNA]</scope>
    <source>
        <strain evidence="3 4">P6497</strain>
    </source>
</reference>
<dbReference type="Proteomes" id="UP000002640">
    <property type="component" value="Unassembled WGS sequence"/>
</dbReference>
<name>G4YEP4_PHYSP</name>
<organism evidence="3 4">
    <name type="scientific">Phytophthora sojae (strain P6497)</name>
    <name type="common">Soybean stem and root rot agent</name>
    <name type="synonym">Phytophthora megasperma f. sp. glycines</name>
    <dbReference type="NCBI Taxonomy" id="1094619"/>
    <lineage>
        <taxon>Eukaryota</taxon>
        <taxon>Sar</taxon>
        <taxon>Stramenopiles</taxon>
        <taxon>Oomycota</taxon>
        <taxon>Peronosporomycetes</taxon>
        <taxon>Peronosporales</taxon>
        <taxon>Peronosporaceae</taxon>
        <taxon>Phytophthora</taxon>
    </lineage>
</organism>
<evidence type="ECO:0000313" key="4">
    <source>
        <dbReference type="Proteomes" id="UP000002640"/>
    </source>
</evidence>
<dbReference type="KEGG" id="psoj:PHYSODRAFT_320763"/>
<evidence type="ECO:0000313" key="3">
    <source>
        <dbReference type="EMBL" id="EGZ26888.1"/>
    </source>
</evidence>
<dbReference type="GeneID" id="20644525"/>
<keyword evidence="4" id="KW-1185">Reference proteome</keyword>
<feature type="region of interest" description="Disordered" evidence="2">
    <location>
        <begin position="165"/>
        <end position="187"/>
    </location>
</feature>
<dbReference type="InParanoid" id="G4YEP4"/>
<protein>
    <submittedName>
        <fullName evidence="3">Uncharacterized protein</fullName>
    </submittedName>
</protein>